<evidence type="ECO:0000313" key="2">
    <source>
        <dbReference type="EMBL" id="KEF56314.1"/>
    </source>
</evidence>
<dbReference type="GO" id="GO:0004725">
    <property type="term" value="F:protein tyrosine phosphatase activity"/>
    <property type="evidence" value="ECO:0007669"/>
    <property type="project" value="TreeGrafter"/>
</dbReference>
<accession>A0A072P8B3</accession>
<sequence>AMDQEPVWHDAYPKPRNQSPVAVTRQELLQWLQDGKTPGLDFLLVDLRRTDHEGGTIKGSINLPAQSLYHSLPTLLTLCQNAGIRTVVWYCGSSRGRGTRAAGWFQDLIEDQKLSGITSAILLEGISGWARAGEEYTSLMDAYEPEPWLKAK</sequence>
<feature type="non-terminal residue" evidence="2">
    <location>
        <position position="152"/>
    </location>
</feature>
<protein>
    <recommendedName>
        <fullName evidence="1">Rhodanese domain-containing protein</fullName>
    </recommendedName>
</protein>
<dbReference type="GeneID" id="25282808"/>
<dbReference type="GO" id="GO:0005634">
    <property type="term" value="C:nucleus"/>
    <property type="evidence" value="ECO:0007669"/>
    <property type="project" value="TreeGrafter"/>
</dbReference>
<dbReference type="HOGENOM" id="CLU_107716_0_0_1"/>
<evidence type="ECO:0000259" key="1">
    <source>
        <dbReference type="PROSITE" id="PS50206"/>
    </source>
</evidence>
<dbReference type="PROSITE" id="PS50206">
    <property type="entry name" value="RHODANESE_3"/>
    <property type="match status" value="1"/>
</dbReference>
<dbReference type="SUPFAM" id="SSF52821">
    <property type="entry name" value="Rhodanese/Cell cycle control phosphatase"/>
    <property type="match status" value="1"/>
</dbReference>
<name>A0A072P8B3_9EURO</name>
<dbReference type="STRING" id="1182545.A0A072P8B3"/>
<reference evidence="2 3" key="1">
    <citation type="submission" date="2013-03" db="EMBL/GenBank/DDBJ databases">
        <title>The Genome Sequence of Exophiala aquamarina CBS 119918.</title>
        <authorList>
            <consortium name="The Broad Institute Genomics Platform"/>
            <person name="Cuomo C."/>
            <person name="de Hoog S."/>
            <person name="Gorbushina A."/>
            <person name="Walker B."/>
            <person name="Young S.K."/>
            <person name="Zeng Q."/>
            <person name="Gargeya S."/>
            <person name="Fitzgerald M."/>
            <person name="Haas B."/>
            <person name="Abouelleil A."/>
            <person name="Allen A.W."/>
            <person name="Alvarado L."/>
            <person name="Arachchi H.M."/>
            <person name="Berlin A.M."/>
            <person name="Chapman S.B."/>
            <person name="Gainer-Dewar J."/>
            <person name="Goldberg J."/>
            <person name="Griggs A."/>
            <person name="Gujja S."/>
            <person name="Hansen M."/>
            <person name="Howarth C."/>
            <person name="Imamovic A."/>
            <person name="Ireland A."/>
            <person name="Larimer J."/>
            <person name="McCowan C."/>
            <person name="Murphy C."/>
            <person name="Pearson M."/>
            <person name="Poon T.W."/>
            <person name="Priest M."/>
            <person name="Roberts A."/>
            <person name="Saif S."/>
            <person name="Shea T."/>
            <person name="Sisk P."/>
            <person name="Sykes S."/>
            <person name="Wortman J."/>
            <person name="Nusbaum C."/>
            <person name="Birren B."/>
        </authorList>
    </citation>
    <scope>NUCLEOTIDE SEQUENCE [LARGE SCALE GENOMIC DNA]</scope>
    <source>
        <strain evidence="2 3">CBS 119918</strain>
    </source>
</reference>
<dbReference type="PANTHER" id="PTHR10828:SF50">
    <property type="entry name" value="REDUCTASE (ARC2), PUTATIVE (AFU_ORTHOLOGUE AFUA_6G13400)-RELATED"/>
    <property type="match status" value="1"/>
</dbReference>
<keyword evidence="3" id="KW-1185">Reference proteome</keyword>
<dbReference type="OrthoDB" id="8300214at2759"/>
<organism evidence="2 3">
    <name type="scientific">Exophiala aquamarina CBS 119918</name>
    <dbReference type="NCBI Taxonomy" id="1182545"/>
    <lineage>
        <taxon>Eukaryota</taxon>
        <taxon>Fungi</taxon>
        <taxon>Dikarya</taxon>
        <taxon>Ascomycota</taxon>
        <taxon>Pezizomycotina</taxon>
        <taxon>Eurotiomycetes</taxon>
        <taxon>Chaetothyriomycetidae</taxon>
        <taxon>Chaetothyriales</taxon>
        <taxon>Herpotrichiellaceae</taxon>
        <taxon>Exophiala</taxon>
    </lineage>
</organism>
<dbReference type="EMBL" id="AMGV01000006">
    <property type="protein sequence ID" value="KEF56314.1"/>
    <property type="molecule type" value="Genomic_DNA"/>
</dbReference>
<evidence type="ECO:0000313" key="3">
    <source>
        <dbReference type="Proteomes" id="UP000027920"/>
    </source>
</evidence>
<dbReference type="Gene3D" id="3.40.250.10">
    <property type="entry name" value="Rhodanese-like domain"/>
    <property type="match status" value="1"/>
</dbReference>
<dbReference type="Proteomes" id="UP000027920">
    <property type="component" value="Unassembled WGS sequence"/>
</dbReference>
<feature type="domain" description="Rhodanese" evidence="1">
    <location>
        <begin position="41"/>
        <end position="138"/>
    </location>
</feature>
<dbReference type="VEuPathDB" id="FungiDB:A1O9_07895"/>
<dbReference type="GO" id="GO:0005737">
    <property type="term" value="C:cytoplasm"/>
    <property type="evidence" value="ECO:0007669"/>
    <property type="project" value="TreeGrafter"/>
</dbReference>
<dbReference type="RefSeq" id="XP_013258904.1">
    <property type="nucleotide sequence ID" value="XM_013403450.1"/>
</dbReference>
<feature type="non-terminal residue" evidence="2">
    <location>
        <position position="1"/>
    </location>
</feature>
<proteinExistence type="predicted"/>
<comment type="caution">
    <text evidence="2">The sequence shown here is derived from an EMBL/GenBank/DDBJ whole genome shotgun (WGS) entry which is preliminary data.</text>
</comment>
<dbReference type="InterPro" id="IPR001763">
    <property type="entry name" value="Rhodanese-like_dom"/>
</dbReference>
<dbReference type="InterPro" id="IPR036873">
    <property type="entry name" value="Rhodanese-like_dom_sf"/>
</dbReference>
<dbReference type="Pfam" id="PF00581">
    <property type="entry name" value="Rhodanese"/>
    <property type="match status" value="1"/>
</dbReference>
<gene>
    <name evidence="2" type="ORF">A1O9_07895</name>
</gene>
<dbReference type="PANTHER" id="PTHR10828">
    <property type="entry name" value="M-PHASE INDUCER PHOSPHATASE DUAL SPECIFICITY PHOSPHATASE CDC25"/>
    <property type="match status" value="1"/>
</dbReference>
<dbReference type="AlphaFoldDB" id="A0A072P8B3"/>